<sequence>MQVFLPNGARGLAVRSILYGKECYVQNMGRTARICAGSGGVRPKGLISLIRLAGWSMKTLRQQRLLKIGFKWLWEGEIEFTFGKTLSGTPFRFVSLFQGSSLCPRTKTRGYRSLDCGNDQIGCGRDSRSFILTLQLDLVSVVGGLELVGGVLCVECQADPMRHLYQKKKRKNHYKEEWFPPSVNGLKFNVDGSSRGKPGQAGIGGVLHNANGRILCLFSAHVGMEESNTSEILAIHRALKLCVSKPELKGRDMVIVSDSKVAVS</sequence>
<feature type="domain" description="RNase H type-1" evidence="1">
    <location>
        <begin position="182"/>
        <end position="264"/>
    </location>
</feature>
<dbReference type="InterPro" id="IPR053151">
    <property type="entry name" value="RNase_H-like"/>
</dbReference>
<dbReference type="Pfam" id="PF13456">
    <property type="entry name" value="RVT_3"/>
    <property type="match status" value="1"/>
</dbReference>
<dbReference type="PANTHER" id="PTHR47723">
    <property type="entry name" value="OS05G0353850 PROTEIN"/>
    <property type="match status" value="1"/>
</dbReference>
<evidence type="ECO:0000259" key="1">
    <source>
        <dbReference type="PROSITE" id="PS50879"/>
    </source>
</evidence>
<protein>
    <recommendedName>
        <fullName evidence="1">RNase H type-1 domain-containing protein</fullName>
    </recommendedName>
</protein>
<dbReference type="GO" id="GO:0004523">
    <property type="term" value="F:RNA-DNA hybrid ribonuclease activity"/>
    <property type="evidence" value="ECO:0007669"/>
    <property type="project" value="InterPro"/>
</dbReference>
<reference evidence="2" key="1">
    <citation type="journal article" date="2023" name="Plant J.">
        <title>Genome sequences and population genomics provide insights into the demographic history, inbreeding, and mutation load of two 'living fossil' tree species of Dipteronia.</title>
        <authorList>
            <person name="Feng Y."/>
            <person name="Comes H.P."/>
            <person name="Chen J."/>
            <person name="Zhu S."/>
            <person name="Lu R."/>
            <person name="Zhang X."/>
            <person name="Li P."/>
            <person name="Qiu J."/>
            <person name="Olsen K.M."/>
            <person name="Qiu Y."/>
        </authorList>
    </citation>
    <scope>NUCLEOTIDE SEQUENCE</scope>
    <source>
        <strain evidence="2">NBL</strain>
    </source>
</reference>
<name>A0AAE0A2E6_9ROSI</name>
<dbReference type="Proteomes" id="UP001281410">
    <property type="component" value="Unassembled WGS sequence"/>
</dbReference>
<evidence type="ECO:0000313" key="3">
    <source>
        <dbReference type="Proteomes" id="UP001281410"/>
    </source>
</evidence>
<dbReference type="EMBL" id="JANJYJ010000007">
    <property type="protein sequence ID" value="KAK3199353.1"/>
    <property type="molecule type" value="Genomic_DNA"/>
</dbReference>
<dbReference type="Gene3D" id="3.30.420.10">
    <property type="entry name" value="Ribonuclease H-like superfamily/Ribonuclease H"/>
    <property type="match status" value="1"/>
</dbReference>
<dbReference type="InterPro" id="IPR036397">
    <property type="entry name" value="RNaseH_sf"/>
</dbReference>
<dbReference type="SUPFAM" id="SSF53098">
    <property type="entry name" value="Ribonuclease H-like"/>
    <property type="match status" value="1"/>
</dbReference>
<dbReference type="AlphaFoldDB" id="A0AAE0A2E6"/>
<keyword evidence="3" id="KW-1185">Reference proteome</keyword>
<evidence type="ECO:0000313" key="2">
    <source>
        <dbReference type="EMBL" id="KAK3199353.1"/>
    </source>
</evidence>
<dbReference type="CDD" id="cd06222">
    <property type="entry name" value="RNase_H_like"/>
    <property type="match status" value="1"/>
</dbReference>
<dbReference type="InterPro" id="IPR012337">
    <property type="entry name" value="RNaseH-like_sf"/>
</dbReference>
<dbReference type="InterPro" id="IPR044730">
    <property type="entry name" value="RNase_H-like_dom_plant"/>
</dbReference>
<gene>
    <name evidence="2" type="ORF">Dsin_022768</name>
</gene>
<comment type="caution">
    <text evidence="2">The sequence shown here is derived from an EMBL/GenBank/DDBJ whole genome shotgun (WGS) entry which is preliminary data.</text>
</comment>
<dbReference type="InterPro" id="IPR002156">
    <property type="entry name" value="RNaseH_domain"/>
</dbReference>
<organism evidence="2 3">
    <name type="scientific">Dipteronia sinensis</name>
    <dbReference type="NCBI Taxonomy" id="43782"/>
    <lineage>
        <taxon>Eukaryota</taxon>
        <taxon>Viridiplantae</taxon>
        <taxon>Streptophyta</taxon>
        <taxon>Embryophyta</taxon>
        <taxon>Tracheophyta</taxon>
        <taxon>Spermatophyta</taxon>
        <taxon>Magnoliopsida</taxon>
        <taxon>eudicotyledons</taxon>
        <taxon>Gunneridae</taxon>
        <taxon>Pentapetalae</taxon>
        <taxon>rosids</taxon>
        <taxon>malvids</taxon>
        <taxon>Sapindales</taxon>
        <taxon>Sapindaceae</taxon>
        <taxon>Hippocastanoideae</taxon>
        <taxon>Acereae</taxon>
        <taxon>Dipteronia</taxon>
    </lineage>
</organism>
<proteinExistence type="predicted"/>
<dbReference type="PROSITE" id="PS50879">
    <property type="entry name" value="RNASE_H_1"/>
    <property type="match status" value="1"/>
</dbReference>
<dbReference type="PANTHER" id="PTHR47723:SF22">
    <property type="entry name" value="RNASE H TYPE-1 DOMAIN-CONTAINING PROTEIN"/>
    <property type="match status" value="1"/>
</dbReference>
<dbReference type="GO" id="GO:0003676">
    <property type="term" value="F:nucleic acid binding"/>
    <property type="evidence" value="ECO:0007669"/>
    <property type="project" value="InterPro"/>
</dbReference>
<accession>A0AAE0A2E6</accession>